<dbReference type="AlphaFoldDB" id="A0A1H2ZLG2"/>
<protein>
    <submittedName>
        <fullName evidence="1">Uncharacterized protein</fullName>
    </submittedName>
</protein>
<dbReference type="Proteomes" id="UP000198828">
    <property type="component" value="Unassembled WGS sequence"/>
</dbReference>
<accession>A0A1H2ZLG2</accession>
<reference evidence="1 2" key="1">
    <citation type="submission" date="2016-10" db="EMBL/GenBank/DDBJ databases">
        <authorList>
            <person name="de Groot N.N."/>
        </authorList>
    </citation>
    <scope>NUCLEOTIDE SEQUENCE [LARGE SCALE GENOMIC DNA]</scope>
    <source>
        <strain evidence="1 2">DSM 23310</strain>
    </source>
</reference>
<evidence type="ECO:0000313" key="1">
    <source>
        <dbReference type="EMBL" id="SDX18322.1"/>
    </source>
</evidence>
<sequence length="48" mass="5220">MLGGENIMKMKPIIVNGWNLQDIANEKSNLDSAMGPMIGIGNHWCCAC</sequence>
<gene>
    <name evidence="1" type="ORF">SAMN05660923_01879</name>
</gene>
<dbReference type="EMBL" id="FNNG01000007">
    <property type="protein sequence ID" value="SDX18322.1"/>
    <property type="molecule type" value="Genomic_DNA"/>
</dbReference>
<keyword evidence="2" id="KW-1185">Reference proteome</keyword>
<name>A0A1H2ZLG2_9FIRM</name>
<organism evidence="1 2">
    <name type="scientific">Tepidimicrobium xylanilyticum</name>
    <dbReference type="NCBI Taxonomy" id="1123352"/>
    <lineage>
        <taxon>Bacteria</taxon>
        <taxon>Bacillati</taxon>
        <taxon>Bacillota</taxon>
        <taxon>Tissierellia</taxon>
        <taxon>Tissierellales</taxon>
        <taxon>Tepidimicrobiaceae</taxon>
        <taxon>Tepidimicrobium</taxon>
    </lineage>
</organism>
<proteinExistence type="predicted"/>
<evidence type="ECO:0000313" key="2">
    <source>
        <dbReference type="Proteomes" id="UP000198828"/>
    </source>
</evidence>